<evidence type="ECO:0000256" key="1">
    <source>
        <dbReference type="ARBA" id="ARBA00001561"/>
    </source>
</evidence>
<dbReference type="InterPro" id="IPR002508">
    <property type="entry name" value="MurNAc-LAA_cat"/>
</dbReference>
<dbReference type="PANTHER" id="PTHR30404:SF0">
    <property type="entry name" value="N-ACETYLMURAMOYL-L-ALANINE AMIDASE AMIC"/>
    <property type="match status" value="1"/>
</dbReference>
<keyword evidence="7" id="KW-1185">Reference proteome</keyword>
<keyword evidence="4" id="KW-1133">Transmembrane helix</keyword>
<sequence>MGVTDVYIDMLSRDTKPNFCWQLYTFVSLCLCAFFIADVAHASVSVDGVRLWRAPDNTRIVLDLSQPVEHRLFSLESPARIVIDLSDTQLNADIKALNLENTPIKRVRSAARNDSDLRIVLDLSGKVKPRSFVLARQSGKSDRLVIDLSDEIKSTVKTVKTVENRSESKRDIIVVIDAGHGGEDPGAVGRKKLYEKDVVLDISRELAKLIDKERGFTAKLVRDGDYYVPLHKRRDFARKQRADLFVSIHADAFTSPQANGASVFALSHRGATSETARFLAQKENDADLIGGVTNVNLEGKSPDVQSVLVDLFMKATLTSSLEVGTDVLGEMSKVARLHKSHVEQAGFVVLKSPDVPSILVETGFISNPGEAKKLSSRAYRKKMARQIFNGIKSYFYRSPPAGSYVAWRQSNGDSDYVIARGDTLSTIARKHNVSVTALRRHNGLRSDVIRVGQKLKIPST</sequence>
<evidence type="ECO:0000256" key="3">
    <source>
        <dbReference type="ARBA" id="ARBA00022801"/>
    </source>
</evidence>
<dbReference type="CDD" id="cd02696">
    <property type="entry name" value="MurNAc-LAA"/>
    <property type="match status" value="1"/>
</dbReference>
<name>A0ABQ0A5C6_9GAMM</name>
<dbReference type="InterPro" id="IPR036779">
    <property type="entry name" value="LysM_dom_sf"/>
</dbReference>
<dbReference type="EC" id="3.5.1.28" evidence="2"/>
<feature type="transmembrane region" description="Helical" evidence="4">
    <location>
        <begin position="19"/>
        <end position="37"/>
    </location>
</feature>
<dbReference type="Proteomes" id="UP001465153">
    <property type="component" value="Unassembled WGS sequence"/>
</dbReference>
<dbReference type="InterPro" id="IPR021731">
    <property type="entry name" value="AMIN_dom"/>
</dbReference>
<evidence type="ECO:0000313" key="7">
    <source>
        <dbReference type="Proteomes" id="UP001465153"/>
    </source>
</evidence>
<dbReference type="SUPFAM" id="SSF53187">
    <property type="entry name" value="Zn-dependent exopeptidases"/>
    <property type="match status" value="1"/>
</dbReference>
<dbReference type="InterPro" id="IPR050695">
    <property type="entry name" value="N-acetylmuramoyl_amidase_3"/>
</dbReference>
<dbReference type="SUPFAM" id="SSF54106">
    <property type="entry name" value="LysM domain"/>
    <property type="match status" value="1"/>
</dbReference>
<dbReference type="Pfam" id="PF11741">
    <property type="entry name" value="AMIN"/>
    <property type="match status" value="1"/>
</dbReference>
<keyword evidence="4" id="KW-0472">Membrane</keyword>
<protein>
    <recommendedName>
        <fullName evidence="2">N-acetylmuramoyl-L-alanine amidase</fullName>
        <ecNumber evidence="2">3.5.1.28</ecNumber>
    </recommendedName>
</protein>
<comment type="caution">
    <text evidence="6">The sequence shown here is derived from an EMBL/GenBank/DDBJ whole genome shotgun (WGS) entry which is preliminary data.</text>
</comment>
<dbReference type="Gene3D" id="2.60.40.3500">
    <property type="match status" value="1"/>
</dbReference>
<dbReference type="SMART" id="SM00646">
    <property type="entry name" value="Ami_3"/>
    <property type="match status" value="1"/>
</dbReference>
<proteinExistence type="predicted"/>
<evidence type="ECO:0000259" key="5">
    <source>
        <dbReference type="PROSITE" id="PS51782"/>
    </source>
</evidence>
<dbReference type="CDD" id="cd00118">
    <property type="entry name" value="LysM"/>
    <property type="match status" value="1"/>
</dbReference>
<evidence type="ECO:0000313" key="6">
    <source>
        <dbReference type="EMBL" id="GAA6166852.1"/>
    </source>
</evidence>
<reference evidence="6 7" key="1">
    <citation type="submission" date="2024-04" db="EMBL/GenBank/DDBJ databases">
        <title>Draft genome sequence of Sessilibacter corallicola NBRC 116591.</title>
        <authorList>
            <person name="Miyakawa T."/>
            <person name="Kusuya Y."/>
            <person name="Miura T."/>
        </authorList>
    </citation>
    <scope>NUCLEOTIDE SEQUENCE [LARGE SCALE GENOMIC DNA]</scope>
    <source>
        <strain evidence="6 7">KU-00831-HH</strain>
    </source>
</reference>
<dbReference type="Pfam" id="PF01476">
    <property type="entry name" value="LysM"/>
    <property type="match status" value="1"/>
</dbReference>
<evidence type="ECO:0000256" key="4">
    <source>
        <dbReference type="SAM" id="Phobius"/>
    </source>
</evidence>
<accession>A0ABQ0A5C6</accession>
<organism evidence="6 7">
    <name type="scientific">Sessilibacter corallicola</name>
    <dbReference type="NCBI Taxonomy" id="2904075"/>
    <lineage>
        <taxon>Bacteria</taxon>
        <taxon>Pseudomonadati</taxon>
        <taxon>Pseudomonadota</taxon>
        <taxon>Gammaproteobacteria</taxon>
        <taxon>Cellvibrionales</taxon>
        <taxon>Cellvibrionaceae</taxon>
        <taxon>Sessilibacter</taxon>
    </lineage>
</organism>
<dbReference type="PANTHER" id="PTHR30404">
    <property type="entry name" value="N-ACETYLMURAMOYL-L-ALANINE AMIDASE"/>
    <property type="match status" value="1"/>
</dbReference>
<keyword evidence="3" id="KW-0378">Hydrolase</keyword>
<gene>
    <name evidence="6" type="primary">amiB</name>
    <name evidence="6" type="ORF">NBRC116591_06620</name>
</gene>
<dbReference type="EMBL" id="BAABWN010000002">
    <property type="protein sequence ID" value="GAA6166852.1"/>
    <property type="molecule type" value="Genomic_DNA"/>
</dbReference>
<dbReference type="SMART" id="SM00257">
    <property type="entry name" value="LysM"/>
    <property type="match status" value="1"/>
</dbReference>
<keyword evidence="4" id="KW-0812">Transmembrane</keyword>
<feature type="domain" description="LysM" evidence="5">
    <location>
        <begin position="414"/>
        <end position="457"/>
    </location>
</feature>
<dbReference type="Gene3D" id="3.40.630.40">
    <property type="entry name" value="Zn-dependent exopeptidases"/>
    <property type="match status" value="1"/>
</dbReference>
<dbReference type="Gene3D" id="3.10.350.10">
    <property type="entry name" value="LysM domain"/>
    <property type="match status" value="1"/>
</dbReference>
<dbReference type="PROSITE" id="PS51782">
    <property type="entry name" value="LYSM"/>
    <property type="match status" value="1"/>
</dbReference>
<dbReference type="Pfam" id="PF01520">
    <property type="entry name" value="Amidase_3"/>
    <property type="match status" value="1"/>
</dbReference>
<evidence type="ECO:0000256" key="2">
    <source>
        <dbReference type="ARBA" id="ARBA00011901"/>
    </source>
</evidence>
<dbReference type="InterPro" id="IPR018392">
    <property type="entry name" value="LysM"/>
</dbReference>
<comment type="catalytic activity">
    <reaction evidence="1">
        <text>Hydrolyzes the link between N-acetylmuramoyl residues and L-amino acid residues in certain cell-wall glycopeptides.</text>
        <dbReference type="EC" id="3.5.1.28"/>
    </reaction>
</comment>